<accession>A0ABN6GJH8</accession>
<keyword evidence="2" id="KW-1185">Reference proteome</keyword>
<dbReference type="Proteomes" id="UP000825100">
    <property type="component" value="Chromosome"/>
</dbReference>
<reference evidence="1 2" key="1">
    <citation type="submission" date="2021-05" db="EMBL/GenBank/DDBJ databases">
        <title>Complete Genome Sequence of Latilactobacillus sp. Strain WDN19, a High D-Aspartate-producing Lactic Acid Bacterium Isolated from a Japanese Pickle.</title>
        <authorList>
            <person name="Kajitani K."/>
            <person name="Takahashi S."/>
        </authorList>
    </citation>
    <scope>NUCLEOTIDE SEQUENCE [LARGE SCALE GENOMIC DNA]</scope>
    <source>
        <strain evidence="1 2">WDN19</strain>
    </source>
</reference>
<proteinExistence type="predicted"/>
<organism evidence="1 2">
    <name type="scientific">Latilactobacillus curvatus</name>
    <name type="common">Lactobacillus curvatus</name>
    <dbReference type="NCBI Taxonomy" id="28038"/>
    <lineage>
        <taxon>Bacteria</taxon>
        <taxon>Bacillati</taxon>
        <taxon>Bacillota</taxon>
        <taxon>Bacilli</taxon>
        <taxon>Lactobacillales</taxon>
        <taxon>Lactobacillaceae</taxon>
        <taxon>Latilactobacillus</taxon>
    </lineage>
</organism>
<evidence type="ECO:0000313" key="2">
    <source>
        <dbReference type="Proteomes" id="UP000825100"/>
    </source>
</evidence>
<dbReference type="EMBL" id="AP024685">
    <property type="protein sequence ID" value="BCX30981.1"/>
    <property type="molecule type" value="Genomic_DNA"/>
</dbReference>
<protein>
    <submittedName>
        <fullName evidence="1">Uncharacterized protein</fullName>
    </submittedName>
</protein>
<evidence type="ECO:0000313" key="1">
    <source>
        <dbReference type="EMBL" id="BCX30981.1"/>
    </source>
</evidence>
<name>A0ABN6GJH8_LATCU</name>
<sequence length="59" mass="6804">MTNLLAVWQTQLDKKSCRKEHVSSRHYNKKVKELLHGFNDNAGADQTGAIRFKESTTRD</sequence>
<gene>
    <name evidence="1" type="ORF">LTWDN19_15480</name>
</gene>